<accession>A0A061GSY3</accession>
<evidence type="ECO:0000313" key="4">
    <source>
        <dbReference type="EMBL" id="EOY32970.1"/>
    </source>
</evidence>
<dbReference type="KEGG" id="tcc:18590025"/>
<dbReference type="HOGENOM" id="CLU_002706_0_3_1"/>
<dbReference type="Pfam" id="PF01535">
    <property type="entry name" value="PPR"/>
    <property type="match status" value="2"/>
</dbReference>
<dbReference type="PANTHER" id="PTHR47926">
    <property type="entry name" value="PENTATRICOPEPTIDE REPEAT-CONTAINING PROTEIN"/>
    <property type="match status" value="1"/>
</dbReference>
<dbReference type="GO" id="GO:0003723">
    <property type="term" value="F:RNA binding"/>
    <property type="evidence" value="ECO:0000318"/>
    <property type="project" value="GO_Central"/>
</dbReference>
<dbReference type="Gramene" id="Tc09v2_t021020.1">
    <property type="protein sequence ID" value="Tc09v2_p021020.1"/>
    <property type="gene ID" value="Tc09v2_g021020"/>
</dbReference>
<dbReference type="GO" id="GO:0009451">
    <property type="term" value="P:RNA modification"/>
    <property type="evidence" value="ECO:0000318"/>
    <property type="project" value="GO_Central"/>
</dbReference>
<dbReference type="Gramene" id="EOY32970">
    <property type="protein sequence ID" value="EOY32970"/>
    <property type="gene ID" value="TCM_040979"/>
</dbReference>
<protein>
    <submittedName>
        <fullName evidence="4">Pentatricopeptide repeat-containing protein, putative</fullName>
    </submittedName>
</protein>
<evidence type="ECO:0000256" key="1">
    <source>
        <dbReference type="ARBA" id="ARBA00022737"/>
    </source>
</evidence>
<dbReference type="PROSITE" id="PS51375">
    <property type="entry name" value="PPR"/>
    <property type="match status" value="2"/>
</dbReference>
<keyword evidence="1" id="KW-0677">Repeat</keyword>
<dbReference type="OrthoDB" id="1893323at2759"/>
<dbReference type="EMBL" id="CM001887">
    <property type="protein sequence ID" value="EOY32970.1"/>
    <property type="molecule type" value="Genomic_DNA"/>
</dbReference>
<dbReference type="InParanoid" id="A0A061GSY3"/>
<feature type="repeat" description="PPR" evidence="2">
    <location>
        <begin position="364"/>
        <end position="398"/>
    </location>
</feature>
<evidence type="ECO:0000256" key="3">
    <source>
        <dbReference type="SAM" id="MobiDB-lite"/>
    </source>
</evidence>
<dbReference type="SMR" id="A0A061GSY3"/>
<dbReference type="InterPro" id="IPR011990">
    <property type="entry name" value="TPR-like_helical_dom_sf"/>
</dbReference>
<sequence>MKQYYMEMEVVSPALPPMLPSNKLTFRSQATPAPPISQLHSQLPLRITKQSSKTPPPPTPISTSKPISSNPCSSHTTSDILRLMDSLSLPIPPDIYASLVKECTVTRHSRRALELHSHIRNSRIKPSLPLLNRLLLMHVSCGHLDIARHLFDQMLLRDFNSWAIMIVACLHAGDSEQAIAYFVRMERHNLLFKCPSWIIVCLLKSCVVTKNMGLGKQVHGQLLKLGASNDSSLSGSLINFYGKFRCLDDADFVFNQLSRRNTVTWTARIVNSCREDQFGKVIDDFNEMGRQGIKKNNFTFSGVFKACARMDDDGMSGRQVHANALKLGLESDVFVQCGLIHLYGKCGSVRDAEKAFEIVGDKRNIACWNAMLMGYVHNELCLRAIKLLYRMKEAGIKVQESLINDVRIACATT</sequence>
<dbReference type="AlphaFoldDB" id="A0A061GSY3"/>
<dbReference type="FunCoup" id="A0A061GSY3">
    <property type="interactions" value="82"/>
</dbReference>
<feature type="region of interest" description="Disordered" evidence="3">
    <location>
        <begin position="48"/>
        <end position="72"/>
    </location>
</feature>
<dbReference type="NCBIfam" id="TIGR00756">
    <property type="entry name" value="PPR"/>
    <property type="match status" value="2"/>
</dbReference>
<dbReference type="PANTHER" id="PTHR47926:SF361">
    <property type="entry name" value="PENTACOTRIPEPTIDE-REPEAT REGION OF PRORP DOMAIN-CONTAINING PROTEIN"/>
    <property type="match status" value="1"/>
</dbReference>
<proteinExistence type="predicted"/>
<reference evidence="4 5" key="1">
    <citation type="journal article" date="2013" name="Genome Biol.">
        <title>The genome sequence of the most widely cultivated cacao type and its use to identify candidate genes regulating pod color.</title>
        <authorList>
            <person name="Motamayor J.C."/>
            <person name="Mockaitis K."/>
            <person name="Schmutz J."/>
            <person name="Haiminen N."/>
            <person name="Iii D.L."/>
            <person name="Cornejo O."/>
            <person name="Findley S.D."/>
            <person name="Zheng P."/>
            <person name="Utro F."/>
            <person name="Royaert S."/>
            <person name="Saski C."/>
            <person name="Jenkins J."/>
            <person name="Podicheti R."/>
            <person name="Zhao M."/>
            <person name="Scheffler B.E."/>
            <person name="Stack J.C."/>
            <person name="Feltus F.A."/>
            <person name="Mustiga G.M."/>
            <person name="Amores F."/>
            <person name="Phillips W."/>
            <person name="Marelli J.P."/>
            <person name="May G.D."/>
            <person name="Shapiro H."/>
            <person name="Ma J."/>
            <person name="Bustamante C.D."/>
            <person name="Schnell R.J."/>
            <person name="Main D."/>
            <person name="Gilbert D."/>
            <person name="Parida L."/>
            <person name="Kuhn D.N."/>
        </authorList>
    </citation>
    <scope>NUCLEOTIDE SEQUENCE [LARGE SCALE GENOMIC DNA]</scope>
    <source>
        <strain evidence="5">cv. Matina 1-6</strain>
    </source>
</reference>
<feature type="repeat" description="PPR" evidence="2">
    <location>
        <begin position="158"/>
        <end position="192"/>
    </location>
</feature>
<dbReference type="Gene3D" id="1.25.40.10">
    <property type="entry name" value="Tetratricopeptide repeat domain"/>
    <property type="match status" value="2"/>
</dbReference>
<evidence type="ECO:0000256" key="2">
    <source>
        <dbReference type="PROSITE-ProRule" id="PRU00708"/>
    </source>
</evidence>
<gene>
    <name evidence="4" type="ORF">TCM_040979</name>
</gene>
<dbReference type="Pfam" id="PF13041">
    <property type="entry name" value="PPR_2"/>
    <property type="match status" value="1"/>
</dbReference>
<dbReference type="eggNOG" id="KOG4197">
    <property type="taxonomic scope" value="Eukaryota"/>
</dbReference>
<dbReference type="Proteomes" id="UP000026915">
    <property type="component" value="Chromosome 9"/>
</dbReference>
<organism evidence="4 5">
    <name type="scientific">Theobroma cacao</name>
    <name type="common">Cacao</name>
    <name type="synonym">Cocoa</name>
    <dbReference type="NCBI Taxonomy" id="3641"/>
    <lineage>
        <taxon>Eukaryota</taxon>
        <taxon>Viridiplantae</taxon>
        <taxon>Streptophyta</taxon>
        <taxon>Embryophyta</taxon>
        <taxon>Tracheophyta</taxon>
        <taxon>Spermatophyta</taxon>
        <taxon>Magnoliopsida</taxon>
        <taxon>eudicotyledons</taxon>
        <taxon>Gunneridae</taxon>
        <taxon>Pentapetalae</taxon>
        <taxon>rosids</taxon>
        <taxon>malvids</taxon>
        <taxon>Malvales</taxon>
        <taxon>Malvaceae</taxon>
        <taxon>Byttnerioideae</taxon>
        <taxon>Theobroma</taxon>
    </lineage>
</organism>
<dbReference type="InterPro" id="IPR002885">
    <property type="entry name" value="PPR_rpt"/>
</dbReference>
<evidence type="ECO:0000313" key="5">
    <source>
        <dbReference type="Proteomes" id="UP000026915"/>
    </source>
</evidence>
<keyword evidence="5" id="KW-1185">Reference proteome</keyword>
<dbReference type="OMA" id="SDGCFHH"/>
<dbReference type="InterPro" id="IPR046960">
    <property type="entry name" value="PPR_At4g14850-like_plant"/>
</dbReference>
<name>A0A061GSY3_THECC</name>
<dbReference type="FunFam" id="1.25.40.10:FF:000285">
    <property type="entry name" value="Pentatricopeptide repeat-containing protein, chloroplastic"/>
    <property type="match status" value="1"/>
</dbReference>